<accession>A0ABD2NGZ0</accession>
<comment type="caution">
    <text evidence="4">The sequence shown here is derived from an EMBL/GenBank/DDBJ whole genome shotgun (WGS) entry which is preliminary data.</text>
</comment>
<keyword evidence="2" id="KW-1133">Transmembrane helix</keyword>
<feature type="active site" description="Acyl-ester intermediate" evidence="1">
    <location>
        <position position="223"/>
    </location>
</feature>
<evidence type="ECO:0000259" key="3">
    <source>
        <dbReference type="Pfam" id="PF01425"/>
    </source>
</evidence>
<evidence type="ECO:0000313" key="5">
    <source>
        <dbReference type="Proteomes" id="UP001516400"/>
    </source>
</evidence>
<dbReference type="SUPFAM" id="SSF75304">
    <property type="entry name" value="Amidase signature (AS) enzymes"/>
    <property type="match status" value="1"/>
</dbReference>
<sequence>MIRFIFRIIVWIVLKLFKVAFIPLTIIRLFYKKKVCPPITNDILFLPASALAAKIRNREISSETVIRSYIERISEVNPILNAVIDERFQDALEEAKQVEEVLNNATSIKEIEDQYPLLGVPITIKGSLAVEGLQHSAGVLLRTKRALKDAETVKRVREVGAIPLLVSNTPEFCLNWETTNKLIGTTNNPYDLRRSVGGSSGGEGALVSAGASVIGIGSDIAGSLRLPMNYCGVWGHKPSPRIISVEGHYPSCPEEEWPDVFHVGPISRYASDLSILFEILVEPNAKTKLKKPIDLKKLKVYYLKDIRNCLMNRTSSDIKKAIERVVTFFNSHTETSICTEINPDLLKHASEYSYLRLLLVDNVDNLFEGKGEGSHWELLKFLFCMSKSVITSILYGVLRWWLWIIPRKYIKETLNDIRILKQEILQILDDQSVLILPVSTRDAPPHGDVFKMLFDFGYCSIFNSLGLPSTACPVMQTEQGMPIGVQVVGAPNCDRLCLAVAKEIERAFGGWKPPSPFRKKTNEKQSLLT</sequence>
<evidence type="ECO:0000256" key="1">
    <source>
        <dbReference type="PIRSR" id="PIRSR001221-1"/>
    </source>
</evidence>
<proteinExistence type="predicted"/>
<name>A0ABD2NGZ0_9CUCU</name>
<dbReference type="Pfam" id="PF01425">
    <property type="entry name" value="Amidase"/>
    <property type="match status" value="1"/>
</dbReference>
<dbReference type="AlphaFoldDB" id="A0ABD2NGZ0"/>
<protein>
    <recommendedName>
        <fullName evidence="3">Amidase domain-containing protein</fullName>
    </recommendedName>
</protein>
<dbReference type="Proteomes" id="UP001516400">
    <property type="component" value="Unassembled WGS sequence"/>
</dbReference>
<dbReference type="Gene3D" id="3.90.1300.10">
    <property type="entry name" value="Amidase signature (AS) domain"/>
    <property type="match status" value="1"/>
</dbReference>
<gene>
    <name evidence="4" type="ORF">HHI36_013312</name>
</gene>
<dbReference type="InterPro" id="IPR023631">
    <property type="entry name" value="Amidase_dom"/>
</dbReference>
<keyword evidence="5" id="KW-1185">Reference proteome</keyword>
<organism evidence="4 5">
    <name type="scientific">Cryptolaemus montrouzieri</name>
    <dbReference type="NCBI Taxonomy" id="559131"/>
    <lineage>
        <taxon>Eukaryota</taxon>
        <taxon>Metazoa</taxon>
        <taxon>Ecdysozoa</taxon>
        <taxon>Arthropoda</taxon>
        <taxon>Hexapoda</taxon>
        <taxon>Insecta</taxon>
        <taxon>Pterygota</taxon>
        <taxon>Neoptera</taxon>
        <taxon>Endopterygota</taxon>
        <taxon>Coleoptera</taxon>
        <taxon>Polyphaga</taxon>
        <taxon>Cucujiformia</taxon>
        <taxon>Coccinelloidea</taxon>
        <taxon>Coccinellidae</taxon>
        <taxon>Scymninae</taxon>
        <taxon>Scymnini</taxon>
        <taxon>Cryptolaemus</taxon>
    </lineage>
</organism>
<evidence type="ECO:0000256" key="2">
    <source>
        <dbReference type="SAM" id="Phobius"/>
    </source>
</evidence>
<feature type="active site" description="Charge relay system" evidence="1">
    <location>
        <position position="199"/>
    </location>
</feature>
<feature type="domain" description="Amidase" evidence="3">
    <location>
        <begin position="65"/>
        <end position="498"/>
    </location>
</feature>
<evidence type="ECO:0000313" key="4">
    <source>
        <dbReference type="EMBL" id="KAL3277972.1"/>
    </source>
</evidence>
<dbReference type="EMBL" id="JABFTP020000103">
    <property type="protein sequence ID" value="KAL3277972.1"/>
    <property type="molecule type" value="Genomic_DNA"/>
</dbReference>
<feature type="transmembrane region" description="Helical" evidence="2">
    <location>
        <begin position="12"/>
        <end position="31"/>
    </location>
</feature>
<dbReference type="PANTHER" id="PTHR43372:SF2">
    <property type="entry name" value="IP13792P"/>
    <property type="match status" value="1"/>
</dbReference>
<dbReference type="PIRSF" id="PIRSF001221">
    <property type="entry name" value="Amidase_fungi"/>
    <property type="match status" value="1"/>
</dbReference>
<dbReference type="InterPro" id="IPR036928">
    <property type="entry name" value="AS_sf"/>
</dbReference>
<feature type="active site" description="Charge relay system" evidence="1">
    <location>
        <position position="125"/>
    </location>
</feature>
<dbReference type="PANTHER" id="PTHR43372">
    <property type="entry name" value="FATTY-ACID AMIDE HYDROLASE"/>
    <property type="match status" value="1"/>
</dbReference>
<keyword evidence="2" id="KW-0472">Membrane</keyword>
<reference evidence="4 5" key="1">
    <citation type="journal article" date="2021" name="BMC Biol.">
        <title>Horizontally acquired antibacterial genes associated with adaptive radiation of ladybird beetles.</title>
        <authorList>
            <person name="Li H.S."/>
            <person name="Tang X.F."/>
            <person name="Huang Y.H."/>
            <person name="Xu Z.Y."/>
            <person name="Chen M.L."/>
            <person name="Du X.Y."/>
            <person name="Qiu B.Y."/>
            <person name="Chen P.T."/>
            <person name="Zhang W."/>
            <person name="Slipinski A."/>
            <person name="Escalona H.E."/>
            <person name="Waterhouse R.M."/>
            <person name="Zwick A."/>
            <person name="Pang H."/>
        </authorList>
    </citation>
    <scope>NUCLEOTIDE SEQUENCE [LARGE SCALE GENOMIC DNA]</scope>
    <source>
        <strain evidence="4">SYSU2018</strain>
    </source>
</reference>
<dbReference type="InterPro" id="IPR052739">
    <property type="entry name" value="FAAH2"/>
</dbReference>
<keyword evidence="2" id="KW-0812">Transmembrane</keyword>